<sequence length="58" mass="6291">VGCVFLGFVHPRLHPSEPHHDAQRANLPDRESHGSAQSPGVCGAGAAQEDRRQHLQQT</sequence>
<proteinExistence type="predicted"/>
<feature type="non-terminal residue" evidence="2">
    <location>
        <position position="1"/>
    </location>
</feature>
<evidence type="ECO:0000256" key="1">
    <source>
        <dbReference type="SAM" id="MobiDB-lite"/>
    </source>
</evidence>
<evidence type="ECO:0000313" key="3">
    <source>
        <dbReference type="Proteomes" id="UP001529510"/>
    </source>
</evidence>
<name>A0ABD0PBT2_CIRMR</name>
<dbReference type="AlphaFoldDB" id="A0ABD0PBT2"/>
<comment type="caution">
    <text evidence="2">The sequence shown here is derived from an EMBL/GenBank/DDBJ whole genome shotgun (WGS) entry which is preliminary data.</text>
</comment>
<dbReference type="EMBL" id="JAMKFB020000016">
    <property type="protein sequence ID" value="KAL0171175.1"/>
    <property type="molecule type" value="Genomic_DNA"/>
</dbReference>
<reference evidence="2 3" key="1">
    <citation type="submission" date="2024-05" db="EMBL/GenBank/DDBJ databases">
        <title>Genome sequencing and assembly of Indian major carp, Cirrhinus mrigala (Hamilton, 1822).</title>
        <authorList>
            <person name="Mohindra V."/>
            <person name="Chowdhury L.M."/>
            <person name="Lal K."/>
            <person name="Jena J.K."/>
        </authorList>
    </citation>
    <scope>NUCLEOTIDE SEQUENCE [LARGE SCALE GENOMIC DNA]</scope>
    <source>
        <strain evidence="2">CM1030</strain>
        <tissue evidence="2">Blood</tissue>
    </source>
</reference>
<feature type="compositionally biased region" description="Basic and acidic residues" evidence="1">
    <location>
        <begin position="48"/>
        <end position="58"/>
    </location>
</feature>
<gene>
    <name evidence="2" type="ORF">M9458_031486</name>
</gene>
<feature type="region of interest" description="Disordered" evidence="1">
    <location>
        <begin position="10"/>
        <end position="58"/>
    </location>
</feature>
<dbReference type="Proteomes" id="UP001529510">
    <property type="component" value="Unassembled WGS sequence"/>
</dbReference>
<keyword evidence="3" id="KW-1185">Reference proteome</keyword>
<feature type="non-terminal residue" evidence="2">
    <location>
        <position position="58"/>
    </location>
</feature>
<organism evidence="2 3">
    <name type="scientific">Cirrhinus mrigala</name>
    <name type="common">Mrigala</name>
    <dbReference type="NCBI Taxonomy" id="683832"/>
    <lineage>
        <taxon>Eukaryota</taxon>
        <taxon>Metazoa</taxon>
        <taxon>Chordata</taxon>
        <taxon>Craniata</taxon>
        <taxon>Vertebrata</taxon>
        <taxon>Euteleostomi</taxon>
        <taxon>Actinopterygii</taxon>
        <taxon>Neopterygii</taxon>
        <taxon>Teleostei</taxon>
        <taxon>Ostariophysi</taxon>
        <taxon>Cypriniformes</taxon>
        <taxon>Cyprinidae</taxon>
        <taxon>Labeoninae</taxon>
        <taxon>Labeonini</taxon>
        <taxon>Cirrhinus</taxon>
    </lineage>
</organism>
<accession>A0ABD0PBT2</accession>
<protein>
    <submittedName>
        <fullName evidence="2">Uncharacterized protein</fullName>
    </submittedName>
</protein>
<feature type="compositionally biased region" description="Basic and acidic residues" evidence="1">
    <location>
        <begin position="14"/>
        <end position="33"/>
    </location>
</feature>
<evidence type="ECO:0000313" key="2">
    <source>
        <dbReference type="EMBL" id="KAL0171175.1"/>
    </source>
</evidence>